<organism evidence="2">
    <name type="scientific">Rodentolepis nana</name>
    <name type="common">Dwarf tapeworm</name>
    <name type="synonym">Hymenolepis nana</name>
    <dbReference type="NCBI Taxonomy" id="102285"/>
    <lineage>
        <taxon>Eukaryota</taxon>
        <taxon>Metazoa</taxon>
        <taxon>Spiralia</taxon>
        <taxon>Lophotrochozoa</taxon>
        <taxon>Platyhelminthes</taxon>
        <taxon>Cestoda</taxon>
        <taxon>Eucestoda</taxon>
        <taxon>Cyclophyllidea</taxon>
        <taxon>Hymenolepididae</taxon>
        <taxon>Rodentolepis</taxon>
    </lineage>
</organism>
<evidence type="ECO:0000313" key="2">
    <source>
        <dbReference type="WBParaSite" id="HNAJ_0000850101-mRNA-1"/>
    </source>
</evidence>
<dbReference type="AlphaFoldDB" id="A0A0R3TMF9"/>
<dbReference type="WBParaSite" id="HNAJ_0000850101-mRNA-1">
    <property type="protein sequence ID" value="HNAJ_0000850101-mRNA-1"/>
    <property type="gene ID" value="HNAJ_0000850101"/>
</dbReference>
<accession>A0A0R3TMF9</accession>
<feature type="region of interest" description="Disordered" evidence="1">
    <location>
        <begin position="71"/>
        <end position="150"/>
    </location>
</feature>
<name>A0A0R3TMF9_RODNA</name>
<evidence type="ECO:0000256" key="1">
    <source>
        <dbReference type="SAM" id="MobiDB-lite"/>
    </source>
</evidence>
<protein>
    <submittedName>
        <fullName evidence="2">Secreted protein</fullName>
    </submittedName>
</protein>
<reference evidence="2" key="1">
    <citation type="submission" date="2017-02" db="UniProtKB">
        <authorList>
            <consortium name="WormBaseParasite"/>
        </authorList>
    </citation>
    <scope>IDENTIFICATION</scope>
</reference>
<sequence>LEVIALVTSTVPSCLVREATAGASLRRQHDSQAQHLADSGAPSFTCTCKARAGMVIRFPMTVLVLSRWSHVKKPPHTPSPSPARGHTAACPLPAKQQPYTLAYQGVSVSKRTHKPRCSPPPPPPLSMPHEGRQGRTEHHMTGGALRRRVA</sequence>
<feature type="compositionally biased region" description="Basic and acidic residues" evidence="1">
    <location>
        <begin position="129"/>
        <end position="140"/>
    </location>
</feature>
<feature type="compositionally biased region" description="Pro residues" evidence="1">
    <location>
        <begin position="117"/>
        <end position="126"/>
    </location>
</feature>
<proteinExistence type="predicted"/>